<evidence type="ECO:0000313" key="4">
    <source>
        <dbReference type="Proteomes" id="UP000439113"/>
    </source>
</evidence>
<dbReference type="EMBL" id="WNKS01000002">
    <property type="protein sequence ID" value="MTV30148.1"/>
    <property type="molecule type" value="Genomic_DNA"/>
</dbReference>
<evidence type="ECO:0000256" key="2">
    <source>
        <dbReference type="SAM" id="SignalP"/>
    </source>
</evidence>
<dbReference type="Pfam" id="PF04311">
    <property type="entry name" value="DUF459"/>
    <property type="match status" value="1"/>
</dbReference>
<organism evidence="3 4">
    <name type="scientific">Rhodoblastus acidophilus</name>
    <name type="common">Rhodopseudomonas acidophila</name>
    <dbReference type="NCBI Taxonomy" id="1074"/>
    <lineage>
        <taxon>Bacteria</taxon>
        <taxon>Pseudomonadati</taxon>
        <taxon>Pseudomonadota</taxon>
        <taxon>Alphaproteobacteria</taxon>
        <taxon>Hyphomicrobiales</taxon>
        <taxon>Rhodoblastaceae</taxon>
        <taxon>Rhodoblastus</taxon>
    </lineage>
</organism>
<dbReference type="SUPFAM" id="SSF52266">
    <property type="entry name" value="SGNH hydrolase"/>
    <property type="match status" value="1"/>
</dbReference>
<feature type="signal peptide" evidence="2">
    <location>
        <begin position="1"/>
        <end position="26"/>
    </location>
</feature>
<gene>
    <name evidence="3" type="ORF">GJ654_03975</name>
</gene>
<dbReference type="Proteomes" id="UP000439113">
    <property type="component" value="Unassembled WGS sequence"/>
</dbReference>
<feature type="region of interest" description="Disordered" evidence="1">
    <location>
        <begin position="318"/>
        <end position="412"/>
    </location>
</feature>
<name>A0A6N8DIP9_RHOAC</name>
<proteinExistence type="predicted"/>
<dbReference type="RefSeq" id="WP_155444802.1">
    <property type="nucleotide sequence ID" value="NZ_JAOQNR010000002.1"/>
</dbReference>
<dbReference type="OrthoDB" id="9805649at2"/>
<reference evidence="3 4" key="1">
    <citation type="submission" date="2019-11" db="EMBL/GenBank/DDBJ databases">
        <title>Whole-genome sequence of a Rhodoblastus acidophilus DSM 142.</title>
        <authorList>
            <person name="Kyndt J.A."/>
            <person name="Meyer T.E."/>
        </authorList>
    </citation>
    <scope>NUCLEOTIDE SEQUENCE [LARGE SCALE GENOMIC DNA]</scope>
    <source>
        <strain evidence="3 4">DSM 142</strain>
    </source>
</reference>
<accession>A0A6N8DIP9</accession>
<feature type="compositionally biased region" description="Basic and acidic residues" evidence="1">
    <location>
        <begin position="67"/>
        <end position="78"/>
    </location>
</feature>
<comment type="caution">
    <text evidence="3">The sequence shown here is derived from an EMBL/GenBank/DDBJ whole genome shotgun (WGS) entry which is preliminary data.</text>
</comment>
<evidence type="ECO:0000256" key="1">
    <source>
        <dbReference type="SAM" id="MobiDB-lite"/>
    </source>
</evidence>
<dbReference type="Gene3D" id="3.40.50.1110">
    <property type="entry name" value="SGNH hydrolase"/>
    <property type="match status" value="1"/>
</dbReference>
<dbReference type="GO" id="GO:0016788">
    <property type="term" value="F:hydrolase activity, acting on ester bonds"/>
    <property type="evidence" value="ECO:0007669"/>
    <property type="project" value="UniProtKB-ARBA"/>
</dbReference>
<feature type="compositionally biased region" description="Low complexity" evidence="1">
    <location>
        <begin position="318"/>
        <end position="348"/>
    </location>
</feature>
<sequence>MLRFLSRRRRLLALVCALSVAGPAEAQDAISDFFGTIFGGRPSNAQRYRPRVARPPQIRPKARTAPHPRERRIVKENPARPPEAQGAADAVVPQAGDPASQQQVGSFVVAVIGDSEAAILGRGLEDAFSADRRVAILNKAQDDSGLVRDDFYDWRKGAQALLEGPQRVDVAVMQIGINDNQPLRQDAGRALEPLSKEFNEAYARRIEEISAFFRDKNVPLVWVGLPIMRNAALSKAALIFNDIARQNATAAGAHYVDLWEAFSDVNSVYKASGPDVNGAVVRLRSADGVHFSPAGARKAAYFVEPEIKRVLATLQATPPAQPEQPAAVSPDAPAQPAAPSETEPAVAAPQPPPVPTLVGKVLPLNDQALSPGGSLASLPPPANAVRAPGAPAKAGRADDFSWPAKDAPAPPK</sequence>
<dbReference type="AlphaFoldDB" id="A0A6N8DIP9"/>
<dbReference type="InterPro" id="IPR036514">
    <property type="entry name" value="SGNH_hydro_sf"/>
</dbReference>
<keyword evidence="2" id="KW-0732">Signal</keyword>
<evidence type="ECO:0000313" key="3">
    <source>
        <dbReference type="EMBL" id="MTV30148.1"/>
    </source>
</evidence>
<feature type="chain" id="PRO_5027113295" evidence="2">
    <location>
        <begin position="27"/>
        <end position="412"/>
    </location>
</feature>
<dbReference type="InterPro" id="IPR007407">
    <property type="entry name" value="DUF459"/>
</dbReference>
<feature type="region of interest" description="Disordered" evidence="1">
    <location>
        <begin position="53"/>
        <end position="98"/>
    </location>
</feature>
<feature type="compositionally biased region" description="Low complexity" evidence="1">
    <location>
        <begin position="368"/>
        <end position="394"/>
    </location>
</feature>
<protein>
    <submittedName>
        <fullName evidence="3">DUF459 domain-containing protein</fullName>
    </submittedName>
</protein>